<dbReference type="EMBL" id="UGPP01000001">
    <property type="protein sequence ID" value="STY70410.1"/>
    <property type="molecule type" value="Genomic_DNA"/>
</dbReference>
<dbReference type="GO" id="GO:0008757">
    <property type="term" value="F:S-adenosylmethionine-dependent methyltransferase activity"/>
    <property type="evidence" value="ECO:0007669"/>
    <property type="project" value="UniProtKB-ARBA"/>
</dbReference>
<gene>
    <name evidence="2" type="ORF">NCTC10571_00546</name>
</gene>
<dbReference type="InterPro" id="IPR029063">
    <property type="entry name" value="SAM-dependent_MTases_sf"/>
</dbReference>
<reference evidence="2 3" key="1">
    <citation type="submission" date="2018-06" db="EMBL/GenBank/DDBJ databases">
        <authorList>
            <consortium name="Pathogen Informatics"/>
            <person name="Doyle S."/>
        </authorList>
    </citation>
    <scope>NUCLEOTIDE SEQUENCE [LARGE SCALE GENOMIC DNA]</scope>
    <source>
        <strain evidence="2 3">NCTC10571</strain>
    </source>
</reference>
<dbReference type="GO" id="GO:0003676">
    <property type="term" value="F:nucleic acid binding"/>
    <property type="evidence" value="ECO:0007669"/>
    <property type="project" value="InterPro"/>
</dbReference>
<dbReference type="InterPro" id="IPR050210">
    <property type="entry name" value="tRNA_Adenine-N(6)_MTase"/>
</dbReference>
<dbReference type="Proteomes" id="UP000255234">
    <property type="component" value="Unassembled WGS sequence"/>
</dbReference>
<proteinExistence type="predicted"/>
<feature type="domain" description="Methyltransferase small" evidence="1">
    <location>
        <begin position="41"/>
        <end position="142"/>
    </location>
</feature>
<dbReference type="GO" id="GO:0032259">
    <property type="term" value="P:methylation"/>
    <property type="evidence" value="ECO:0007669"/>
    <property type="project" value="UniProtKB-KW"/>
</dbReference>
<dbReference type="AlphaFoldDB" id="A0A378NPT0"/>
<dbReference type="PANTHER" id="PTHR47739">
    <property type="entry name" value="TRNA1(VAL) (ADENINE(37)-N6)-METHYLTRANSFERASE"/>
    <property type="match status" value="1"/>
</dbReference>
<organism evidence="2 3">
    <name type="scientific">Megamonas hypermegale</name>
    <dbReference type="NCBI Taxonomy" id="158847"/>
    <lineage>
        <taxon>Bacteria</taxon>
        <taxon>Bacillati</taxon>
        <taxon>Bacillota</taxon>
        <taxon>Negativicutes</taxon>
        <taxon>Selenomonadales</taxon>
        <taxon>Selenomonadaceae</taxon>
        <taxon>Megamonas</taxon>
    </lineage>
</organism>
<dbReference type="PANTHER" id="PTHR47739:SF1">
    <property type="entry name" value="TRNA1(VAL) (ADENINE(37)-N6)-METHYLTRANSFERASE"/>
    <property type="match status" value="1"/>
</dbReference>
<dbReference type="Gene3D" id="3.40.50.150">
    <property type="entry name" value="Vaccinia Virus protein VP39"/>
    <property type="match status" value="1"/>
</dbReference>
<evidence type="ECO:0000313" key="3">
    <source>
        <dbReference type="Proteomes" id="UP000255234"/>
    </source>
</evidence>
<dbReference type="Pfam" id="PF05175">
    <property type="entry name" value="MTS"/>
    <property type="match status" value="1"/>
</dbReference>
<name>A0A378NPT0_9FIRM</name>
<evidence type="ECO:0000313" key="2">
    <source>
        <dbReference type="EMBL" id="STY70410.1"/>
    </source>
</evidence>
<keyword evidence="2" id="KW-0489">Methyltransferase</keyword>
<dbReference type="InterPro" id="IPR007848">
    <property type="entry name" value="Small_mtfrase_dom"/>
</dbReference>
<dbReference type="CDD" id="cd02440">
    <property type="entry name" value="AdoMet_MTases"/>
    <property type="match status" value="1"/>
</dbReference>
<dbReference type="PROSITE" id="PS00092">
    <property type="entry name" value="N6_MTASE"/>
    <property type="match status" value="1"/>
</dbReference>
<keyword evidence="2" id="KW-0808">Transferase</keyword>
<evidence type="ECO:0000259" key="1">
    <source>
        <dbReference type="Pfam" id="PF05175"/>
    </source>
</evidence>
<dbReference type="InterPro" id="IPR002052">
    <property type="entry name" value="DNA_methylase_N6_adenine_CS"/>
</dbReference>
<sequence length="253" mass="28604">MTMISDWNLNLKENERIDDLLAGGLKIIQNNKEFCFSIDAVLLAHFVTVRKNAKGLDLGTGTGVIPLLLSNRAMKMDALEINPVTCEIAKRNMVMNKLQDKICVQEGDLCKIKEYYKPQSMDFVVSNPPYRQINQGHLNILDGVARARHEITATLDDVVRAGSFVLKRKGRFAMVHLPERLGEIMVAFHKYNIEAKRLQLVQPKRDKAPNIVLIEGVKEGAPGGLSVEPALIVHEDNGDYTRKLMEYYYPDRL</sequence>
<dbReference type="STRING" id="1122216.GCA_000423385_01863"/>
<dbReference type="GO" id="GO:0008170">
    <property type="term" value="F:N-methyltransferase activity"/>
    <property type="evidence" value="ECO:0007669"/>
    <property type="project" value="UniProtKB-ARBA"/>
</dbReference>
<dbReference type="SUPFAM" id="SSF53335">
    <property type="entry name" value="S-adenosyl-L-methionine-dependent methyltransferases"/>
    <property type="match status" value="1"/>
</dbReference>
<protein>
    <submittedName>
        <fullName evidence="2">Putative methyltransferase</fullName>
    </submittedName>
</protein>
<accession>A0A378NPT0</accession>